<keyword evidence="1 3" id="KW-0963">Cytoplasm</keyword>
<comment type="caution">
    <text evidence="6">The sequence shown here is derived from an EMBL/GenBank/DDBJ whole genome shotgun (WGS) entry which is preliminary data.</text>
</comment>
<gene>
    <name evidence="3 6" type="primary">rimP</name>
    <name evidence="6" type="ORF">GCM10008906_07930</name>
</gene>
<accession>A0ABN1JBI0</accession>
<keyword evidence="2 3" id="KW-0690">Ribosome biogenesis</keyword>
<evidence type="ECO:0000256" key="3">
    <source>
        <dbReference type="HAMAP-Rule" id="MF_01077"/>
    </source>
</evidence>
<evidence type="ECO:0000259" key="4">
    <source>
        <dbReference type="Pfam" id="PF02576"/>
    </source>
</evidence>
<comment type="function">
    <text evidence="3">Required for maturation of 30S ribosomal subunits.</text>
</comment>
<dbReference type="Gene3D" id="3.30.300.70">
    <property type="entry name" value="RimP-like superfamily, N-terminal"/>
    <property type="match status" value="1"/>
</dbReference>
<evidence type="ECO:0000313" key="6">
    <source>
        <dbReference type="EMBL" id="GAA0734981.1"/>
    </source>
</evidence>
<evidence type="ECO:0000256" key="2">
    <source>
        <dbReference type="ARBA" id="ARBA00022517"/>
    </source>
</evidence>
<dbReference type="NCBIfam" id="NF000934">
    <property type="entry name" value="PRK00092.3-1"/>
    <property type="match status" value="1"/>
</dbReference>
<dbReference type="InterPro" id="IPR003728">
    <property type="entry name" value="Ribosome_maturation_RimP"/>
</dbReference>
<dbReference type="Gene3D" id="2.30.30.180">
    <property type="entry name" value="Ribosome maturation factor RimP, C-terminal domain"/>
    <property type="match status" value="1"/>
</dbReference>
<sequence>MSKSSIMKELRKNIVPIVEELEYELYFIELVKEGKENFLRIYIDNDKGISLDDCEKVSRRVSELLDEIDPIPYSYYLEVSSPGISRTLHTDKHLEKYIGYEITINLFAPIDKKKKFEGKLLEFDKSEVKISEEDKEVIVPREKISKITLKEEL</sequence>
<name>A0ABN1JBI0_9CLOT</name>
<comment type="similarity">
    <text evidence="3">Belongs to the RimP family.</text>
</comment>
<dbReference type="Pfam" id="PF17384">
    <property type="entry name" value="DUF150_C"/>
    <property type="match status" value="1"/>
</dbReference>
<protein>
    <recommendedName>
        <fullName evidence="3">Ribosome maturation factor RimP</fullName>
    </recommendedName>
</protein>
<dbReference type="InterPro" id="IPR036847">
    <property type="entry name" value="RimP_C_sf"/>
</dbReference>
<dbReference type="InterPro" id="IPR028989">
    <property type="entry name" value="RimP_N"/>
</dbReference>
<dbReference type="Proteomes" id="UP001501510">
    <property type="component" value="Unassembled WGS sequence"/>
</dbReference>
<feature type="domain" description="Ribosome maturation factor RimP C-terminal" evidence="5">
    <location>
        <begin position="88"/>
        <end position="149"/>
    </location>
</feature>
<feature type="domain" description="Ribosome maturation factor RimP N-terminal" evidence="4">
    <location>
        <begin position="14"/>
        <end position="84"/>
    </location>
</feature>
<dbReference type="PANTHER" id="PTHR33867">
    <property type="entry name" value="RIBOSOME MATURATION FACTOR RIMP"/>
    <property type="match status" value="1"/>
</dbReference>
<dbReference type="SUPFAM" id="SSF75420">
    <property type="entry name" value="YhbC-like, N-terminal domain"/>
    <property type="match status" value="1"/>
</dbReference>
<dbReference type="EMBL" id="BAAACG010000006">
    <property type="protein sequence ID" value="GAA0734981.1"/>
    <property type="molecule type" value="Genomic_DNA"/>
</dbReference>
<dbReference type="CDD" id="cd01734">
    <property type="entry name" value="YlxS_C"/>
    <property type="match status" value="1"/>
</dbReference>
<dbReference type="InterPro" id="IPR035956">
    <property type="entry name" value="RimP_N_sf"/>
</dbReference>
<dbReference type="SUPFAM" id="SSF74942">
    <property type="entry name" value="YhbC-like, C-terminal domain"/>
    <property type="match status" value="1"/>
</dbReference>
<proteinExistence type="inferred from homology"/>
<keyword evidence="7" id="KW-1185">Reference proteome</keyword>
<evidence type="ECO:0000313" key="7">
    <source>
        <dbReference type="Proteomes" id="UP001501510"/>
    </source>
</evidence>
<dbReference type="PANTHER" id="PTHR33867:SF1">
    <property type="entry name" value="RIBOSOME MATURATION FACTOR RIMP"/>
    <property type="match status" value="1"/>
</dbReference>
<dbReference type="HAMAP" id="MF_01077">
    <property type="entry name" value="RimP"/>
    <property type="match status" value="1"/>
</dbReference>
<evidence type="ECO:0000256" key="1">
    <source>
        <dbReference type="ARBA" id="ARBA00022490"/>
    </source>
</evidence>
<reference evidence="6 7" key="1">
    <citation type="journal article" date="2019" name="Int. J. Syst. Evol. Microbiol.">
        <title>The Global Catalogue of Microorganisms (GCM) 10K type strain sequencing project: providing services to taxonomists for standard genome sequencing and annotation.</title>
        <authorList>
            <consortium name="The Broad Institute Genomics Platform"/>
            <consortium name="The Broad Institute Genome Sequencing Center for Infectious Disease"/>
            <person name="Wu L."/>
            <person name="Ma J."/>
        </authorList>
    </citation>
    <scope>NUCLEOTIDE SEQUENCE [LARGE SCALE GENOMIC DNA]</scope>
    <source>
        <strain evidence="6 7">JCM 1407</strain>
    </source>
</reference>
<evidence type="ECO:0000259" key="5">
    <source>
        <dbReference type="Pfam" id="PF17384"/>
    </source>
</evidence>
<organism evidence="6 7">
    <name type="scientific">Clostridium oceanicum</name>
    <dbReference type="NCBI Taxonomy" id="1543"/>
    <lineage>
        <taxon>Bacteria</taxon>
        <taxon>Bacillati</taxon>
        <taxon>Bacillota</taxon>
        <taxon>Clostridia</taxon>
        <taxon>Eubacteriales</taxon>
        <taxon>Clostridiaceae</taxon>
        <taxon>Clostridium</taxon>
    </lineage>
</organism>
<dbReference type="Pfam" id="PF02576">
    <property type="entry name" value="RimP_N"/>
    <property type="match status" value="1"/>
</dbReference>
<dbReference type="InterPro" id="IPR028998">
    <property type="entry name" value="RimP_C"/>
</dbReference>
<comment type="subcellular location">
    <subcellularLocation>
        <location evidence="3">Cytoplasm</location>
    </subcellularLocation>
</comment>
<dbReference type="RefSeq" id="WP_343759112.1">
    <property type="nucleotide sequence ID" value="NZ_BAAACG010000006.1"/>
</dbReference>